<accession>A0A1H4YS87</accession>
<reference evidence="3" key="1">
    <citation type="submission" date="2016-10" db="EMBL/GenBank/DDBJ databases">
        <authorList>
            <person name="Varghese N."/>
            <person name="Submissions S."/>
        </authorList>
    </citation>
    <scope>NUCLEOTIDE SEQUENCE [LARGE SCALE GENOMIC DNA]</scope>
    <source>
        <strain evidence="3">DSM 44544</strain>
    </source>
</reference>
<protein>
    <submittedName>
        <fullName evidence="2">Uncharacterized protein</fullName>
    </submittedName>
</protein>
<evidence type="ECO:0000313" key="2">
    <source>
        <dbReference type="EMBL" id="SED20010.1"/>
    </source>
</evidence>
<dbReference type="STRING" id="208445.SAMN04489727_6855"/>
<dbReference type="EMBL" id="FNSO01000004">
    <property type="protein sequence ID" value="SED20010.1"/>
    <property type="molecule type" value="Genomic_DNA"/>
</dbReference>
<gene>
    <name evidence="2" type="ORF">SAMN04489727_6855</name>
</gene>
<evidence type="ECO:0000256" key="1">
    <source>
        <dbReference type="SAM" id="SignalP"/>
    </source>
</evidence>
<name>A0A1H4YS87_9PSEU</name>
<keyword evidence="3" id="KW-1185">Reference proteome</keyword>
<dbReference type="AlphaFoldDB" id="A0A1H4YS87"/>
<feature type="signal peptide" evidence="1">
    <location>
        <begin position="1"/>
        <end position="29"/>
    </location>
</feature>
<evidence type="ECO:0000313" key="3">
    <source>
        <dbReference type="Proteomes" id="UP000199622"/>
    </source>
</evidence>
<proteinExistence type="predicted"/>
<feature type="chain" id="PRO_5011456793" evidence="1">
    <location>
        <begin position="30"/>
        <end position="55"/>
    </location>
</feature>
<sequence>MNVYCKILTLVKSVFAAFVVGAVAGFAVAAGSAAEPAAPTFHGSAPLSASAWLQR</sequence>
<dbReference type="Proteomes" id="UP000199622">
    <property type="component" value="Unassembled WGS sequence"/>
</dbReference>
<keyword evidence="1" id="KW-0732">Signal</keyword>
<organism evidence="2 3">
    <name type="scientific">Amycolatopsis tolypomycina</name>
    <dbReference type="NCBI Taxonomy" id="208445"/>
    <lineage>
        <taxon>Bacteria</taxon>
        <taxon>Bacillati</taxon>
        <taxon>Actinomycetota</taxon>
        <taxon>Actinomycetes</taxon>
        <taxon>Pseudonocardiales</taxon>
        <taxon>Pseudonocardiaceae</taxon>
        <taxon>Amycolatopsis</taxon>
    </lineage>
</organism>